<evidence type="ECO:0000313" key="4">
    <source>
        <dbReference type="Proteomes" id="UP001458880"/>
    </source>
</evidence>
<name>A0AAW1LA45_POPJA</name>
<proteinExistence type="predicted"/>
<dbReference type="PANTHER" id="PTHR35374:SF1">
    <property type="entry name" value="PROTEIN KINASE DOMAIN-CONTAINING PROTEIN"/>
    <property type="match status" value="1"/>
</dbReference>
<keyword evidence="4" id="KW-1185">Reference proteome</keyword>
<feature type="region of interest" description="Disordered" evidence="1">
    <location>
        <begin position="56"/>
        <end position="103"/>
    </location>
</feature>
<dbReference type="InterPro" id="IPR058520">
    <property type="entry name" value="DUF8207"/>
</dbReference>
<protein>
    <recommendedName>
        <fullName evidence="2">DUF8207 domain-containing protein</fullName>
    </recommendedName>
</protein>
<evidence type="ECO:0000259" key="2">
    <source>
        <dbReference type="Pfam" id="PF26634"/>
    </source>
</evidence>
<dbReference type="PANTHER" id="PTHR35374">
    <property type="entry name" value="CYCLIN-DEPENDENT KINASE 11A-LIKE"/>
    <property type="match status" value="1"/>
</dbReference>
<feature type="domain" description="DUF8207" evidence="2">
    <location>
        <begin position="266"/>
        <end position="306"/>
    </location>
</feature>
<accession>A0AAW1LA45</accession>
<gene>
    <name evidence="3" type="ORF">QE152_g14161</name>
</gene>
<feature type="region of interest" description="Disordered" evidence="1">
    <location>
        <begin position="297"/>
        <end position="316"/>
    </location>
</feature>
<organism evidence="3 4">
    <name type="scientific">Popillia japonica</name>
    <name type="common">Japanese beetle</name>
    <dbReference type="NCBI Taxonomy" id="7064"/>
    <lineage>
        <taxon>Eukaryota</taxon>
        <taxon>Metazoa</taxon>
        <taxon>Ecdysozoa</taxon>
        <taxon>Arthropoda</taxon>
        <taxon>Hexapoda</taxon>
        <taxon>Insecta</taxon>
        <taxon>Pterygota</taxon>
        <taxon>Neoptera</taxon>
        <taxon>Endopterygota</taxon>
        <taxon>Coleoptera</taxon>
        <taxon>Polyphaga</taxon>
        <taxon>Scarabaeiformia</taxon>
        <taxon>Scarabaeidae</taxon>
        <taxon>Rutelinae</taxon>
        <taxon>Popillia</taxon>
    </lineage>
</organism>
<dbReference type="AlphaFoldDB" id="A0AAW1LA45"/>
<dbReference type="Proteomes" id="UP001458880">
    <property type="component" value="Unassembled WGS sequence"/>
</dbReference>
<dbReference type="Pfam" id="PF26634">
    <property type="entry name" value="DUF8207"/>
    <property type="match status" value="2"/>
</dbReference>
<comment type="caution">
    <text evidence="3">The sequence shown here is derived from an EMBL/GenBank/DDBJ whole genome shotgun (WGS) entry which is preliminary data.</text>
</comment>
<feature type="domain" description="DUF8207" evidence="2">
    <location>
        <begin position="198"/>
        <end position="264"/>
    </location>
</feature>
<evidence type="ECO:0000256" key="1">
    <source>
        <dbReference type="SAM" id="MobiDB-lite"/>
    </source>
</evidence>
<sequence>MGQAQAQDLLQKQLKPITEPLQKILKTGAIKQEIDMDAIKSEITQDLKRNLETPLTEISKLETPPAPTQTSTQPTPQRRKTPVSRRIAEADVAPQRRKTPVSRRIAEADVDYDPFTEEEHQEIQTEKSFQQFRDEYQTMIERDPERVDEFLEQYEMTPRVYIDGLLTDTTGEYDTTTGVHFDPILNICVRYRWQGPTGVHFDPILNKLKLGKSVLDIDGKDLVVGGTRYTGTAGLYELIFKSKPTGYKKDDLDLYRDILNRTNVAGLYELIFKSKPTGYKKDDLDLYRDILNRTNVHRRGYDPKQPPSWLRPETTD</sequence>
<dbReference type="EMBL" id="JASPKY010000141">
    <property type="protein sequence ID" value="KAK9730834.1"/>
    <property type="molecule type" value="Genomic_DNA"/>
</dbReference>
<evidence type="ECO:0000313" key="3">
    <source>
        <dbReference type="EMBL" id="KAK9730834.1"/>
    </source>
</evidence>
<reference evidence="3 4" key="1">
    <citation type="journal article" date="2024" name="BMC Genomics">
        <title>De novo assembly and annotation of Popillia japonica's genome with initial clues to its potential as an invasive pest.</title>
        <authorList>
            <person name="Cucini C."/>
            <person name="Boschi S."/>
            <person name="Funari R."/>
            <person name="Cardaioli E."/>
            <person name="Iannotti N."/>
            <person name="Marturano G."/>
            <person name="Paoli F."/>
            <person name="Bruttini M."/>
            <person name="Carapelli A."/>
            <person name="Frati F."/>
            <person name="Nardi F."/>
        </authorList>
    </citation>
    <scope>NUCLEOTIDE SEQUENCE [LARGE SCALE GENOMIC DNA]</scope>
    <source>
        <strain evidence="3">DMR45628</strain>
    </source>
</reference>